<feature type="compositionally biased region" description="Low complexity" evidence="5">
    <location>
        <begin position="65"/>
        <end position="74"/>
    </location>
</feature>
<dbReference type="InterPro" id="IPR011011">
    <property type="entry name" value="Znf_FYVE_PHD"/>
</dbReference>
<dbReference type="InterPro" id="IPR013083">
    <property type="entry name" value="Znf_RING/FYVE/PHD"/>
</dbReference>
<name>A0A9N9FR23_9GLOM</name>
<feature type="domain" description="PHD-type" evidence="6">
    <location>
        <begin position="119"/>
        <end position="177"/>
    </location>
</feature>
<dbReference type="AlphaFoldDB" id="A0A9N9FR23"/>
<feature type="compositionally biased region" description="Acidic residues" evidence="5">
    <location>
        <begin position="205"/>
        <end position="227"/>
    </location>
</feature>
<dbReference type="Proteomes" id="UP000789508">
    <property type="component" value="Unassembled WGS sequence"/>
</dbReference>
<reference evidence="7" key="1">
    <citation type="submission" date="2021-06" db="EMBL/GenBank/DDBJ databases">
        <authorList>
            <person name="Kallberg Y."/>
            <person name="Tangrot J."/>
            <person name="Rosling A."/>
        </authorList>
    </citation>
    <scope>NUCLEOTIDE SEQUENCE</scope>
    <source>
        <strain evidence="7">FL130A</strain>
    </source>
</reference>
<evidence type="ECO:0000256" key="3">
    <source>
        <dbReference type="ARBA" id="ARBA00022833"/>
    </source>
</evidence>
<feature type="region of interest" description="Disordered" evidence="5">
    <location>
        <begin position="300"/>
        <end position="396"/>
    </location>
</feature>
<keyword evidence="8" id="KW-1185">Reference proteome</keyword>
<feature type="compositionally biased region" description="Low complexity" evidence="5">
    <location>
        <begin position="310"/>
        <end position="321"/>
    </location>
</feature>
<organism evidence="7 8">
    <name type="scientific">Ambispora leptoticha</name>
    <dbReference type="NCBI Taxonomy" id="144679"/>
    <lineage>
        <taxon>Eukaryota</taxon>
        <taxon>Fungi</taxon>
        <taxon>Fungi incertae sedis</taxon>
        <taxon>Mucoromycota</taxon>
        <taxon>Glomeromycotina</taxon>
        <taxon>Glomeromycetes</taxon>
        <taxon>Archaeosporales</taxon>
        <taxon>Ambisporaceae</taxon>
        <taxon>Ambispora</taxon>
    </lineage>
</organism>
<dbReference type="SUPFAM" id="SSF57903">
    <property type="entry name" value="FYVE/PHD zinc finger"/>
    <property type="match status" value="1"/>
</dbReference>
<dbReference type="Gene3D" id="3.30.40.10">
    <property type="entry name" value="Zinc/RING finger domain, C3HC4 (zinc finger)"/>
    <property type="match status" value="1"/>
</dbReference>
<evidence type="ECO:0000313" key="7">
    <source>
        <dbReference type="EMBL" id="CAG8555634.1"/>
    </source>
</evidence>
<accession>A0A9N9FR23</accession>
<dbReference type="InterPro" id="IPR019787">
    <property type="entry name" value="Znf_PHD-finger"/>
</dbReference>
<feature type="region of interest" description="Disordered" evidence="5">
    <location>
        <begin position="194"/>
        <end position="234"/>
    </location>
</feature>
<evidence type="ECO:0000256" key="2">
    <source>
        <dbReference type="ARBA" id="ARBA00022771"/>
    </source>
</evidence>
<dbReference type="Pfam" id="PF00628">
    <property type="entry name" value="PHD"/>
    <property type="match status" value="1"/>
</dbReference>
<protein>
    <submittedName>
        <fullName evidence="7">8576_t:CDS:1</fullName>
    </submittedName>
</protein>
<evidence type="ECO:0000259" key="6">
    <source>
        <dbReference type="PROSITE" id="PS50016"/>
    </source>
</evidence>
<proteinExistence type="predicted"/>
<feature type="compositionally biased region" description="Polar residues" evidence="5">
    <location>
        <begin position="340"/>
        <end position="389"/>
    </location>
</feature>
<dbReference type="InterPro" id="IPR001965">
    <property type="entry name" value="Znf_PHD"/>
</dbReference>
<evidence type="ECO:0000313" key="8">
    <source>
        <dbReference type="Proteomes" id="UP000789508"/>
    </source>
</evidence>
<keyword evidence="2 4" id="KW-0863">Zinc-finger</keyword>
<dbReference type="PROSITE" id="PS01359">
    <property type="entry name" value="ZF_PHD_1"/>
    <property type="match status" value="1"/>
</dbReference>
<evidence type="ECO:0000256" key="1">
    <source>
        <dbReference type="ARBA" id="ARBA00022723"/>
    </source>
</evidence>
<comment type="caution">
    <text evidence="7">The sequence shown here is derived from an EMBL/GenBank/DDBJ whole genome shotgun (WGS) entry which is preliminary data.</text>
</comment>
<dbReference type="InterPro" id="IPR019786">
    <property type="entry name" value="Zinc_finger_PHD-type_CS"/>
</dbReference>
<dbReference type="OrthoDB" id="5863171at2759"/>
<evidence type="ECO:0000256" key="5">
    <source>
        <dbReference type="SAM" id="MobiDB-lite"/>
    </source>
</evidence>
<feature type="compositionally biased region" description="Basic and acidic residues" evidence="5">
    <location>
        <begin position="194"/>
        <end position="203"/>
    </location>
</feature>
<gene>
    <name evidence="7" type="ORF">ALEPTO_LOCUS6094</name>
</gene>
<dbReference type="EMBL" id="CAJVPS010001957">
    <property type="protein sequence ID" value="CAG8555634.1"/>
    <property type="molecule type" value="Genomic_DNA"/>
</dbReference>
<evidence type="ECO:0000256" key="4">
    <source>
        <dbReference type="PROSITE-ProRule" id="PRU00146"/>
    </source>
</evidence>
<keyword evidence="3" id="KW-0862">Zinc</keyword>
<dbReference type="GO" id="GO:0008270">
    <property type="term" value="F:zinc ion binding"/>
    <property type="evidence" value="ECO:0007669"/>
    <property type="project" value="UniProtKB-KW"/>
</dbReference>
<feature type="region of interest" description="Disordered" evidence="5">
    <location>
        <begin position="45"/>
        <end position="74"/>
    </location>
</feature>
<dbReference type="PROSITE" id="PS50016">
    <property type="entry name" value="ZF_PHD_2"/>
    <property type="match status" value="1"/>
</dbReference>
<dbReference type="SMART" id="SM00249">
    <property type="entry name" value="PHD"/>
    <property type="match status" value="1"/>
</dbReference>
<sequence>MSGTALTTLQRDMSNIKLEPFPLQDNICGSQLCLSYSNMHTTAHNNQKDGNRSPCHCSDSEDTESITGSTSISSTYSQKLEEQSDYIDPELLYNDEDPFWISDTASNPDQPLIPWIEQLVSCSVCGGPNFVLNFICVCNGCNKGFHQTCHRPEITDRDVNRQNALGDTWYCKDCHLKNNLENNNTLMNCENKVNKDDTEKSENMMEIEEGNEDKEGNDEDEEGEEAEGSTCSSTEAELYCRLLDPKNDQRVIPSNLSPSRHRKLYTTTSEIRKFFKNCPNTDKDFGQIFKPEDWTHTKENIHTSRKSLKSSKINNSSGKTSKLIDDDDNHEKGTNIKGVKNNNKRSLPARNSITSPVKKSAGSLKNATVTNKGAMNQVKSPTNNAPNKSKASDRIEEEESDFDILSLIPANVIPCMSLGVLSFREGTIDPKRGQIKRGHIFPVAK</sequence>
<keyword evidence="1" id="KW-0479">Metal-binding</keyword>